<dbReference type="GeneID" id="19484918"/>
<dbReference type="KEGG" id="vg:19484918"/>
<name>A0A023W4W3_9CAUD</name>
<organism evidence="1 2">
    <name type="scientific">Serratia phage PS2</name>
    <dbReference type="NCBI Taxonomy" id="1481112"/>
    <lineage>
        <taxon>Viruses</taxon>
        <taxon>Duplodnaviria</taxon>
        <taxon>Heunggongvirae</taxon>
        <taxon>Uroviricota</taxon>
        <taxon>Caudoviricetes</taxon>
        <taxon>Muldoonvirus</taxon>
        <taxon>Muldoonvirus PS2</taxon>
    </lineage>
</organism>
<accession>A0A023W4W3</accession>
<reference evidence="1 2" key="1">
    <citation type="submission" date="2014-01" db="EMBL/GenBank/DDBJ databases">
        <authorList>
            <person name="Zhang G."/>
            <person name="Jin J."/>
            <person name="Li Z.J."/>
            <person name="Wang S.W."/>
            <person name="Chen S.J."/>
            <person name="Wang S.M."/>
            <person name="Wang X.T."/>
            <person name="Li Y.H."/>
            <person name="Wang J."/>
            <person name="Yang C.K."/>
            <person name="Wang L."/>
        </authorList>
    </citation>
    <scope>NUCLEOTIDE SEQUENCE [LARGE SCALE GENOMIC DNA]</scope>
</reference>
<proteinExistence type="predicted"/>
<sequence>MRSKIVSIELSQMQHVVNGRHRGLLIGKWEINGKTTVIPIGLCVVDGAIMPPGCDIPQARLKRFAFYPQNSVDKRKSGVIAYSDSEFPEAIATECDLIVGTDYTVNYVLGRYHDFFESSEISSDEKNEKVKIVLDRLINHFDNLTPNQVKASLQDMLKLVK</sequence>
<gene>
    <name evidence="1" type="ORF">PS2_030</name>
</gene>
<dbReference type="EMBL" id="KJ025957">
    <property type="protein sequence ID" value="AHY25280.1"/>
    <property type="molecule type" value="Genomic_DNA"/>
</dbReference>
<dbReference type="Proteomes" id="UP000024445">
    <property type="component" value="Segment"/>
</dbReference>
<protein>
    <submittedName>
        <fullName evidence="1">Uncharacterized protein</fullName>
    </submittedName>
</protein>
<evidence type="ECO:0000313" key="1">
    <source>
        <dbReference type="EMBL" id="AHY25280.1"/>
    </source>
</evidence>
<evidence type="ECO:0000313" key="2">
    <source>
        <dbReference type="Proteomes" id="UP000024445"/>
    </source>
</evidence>
<keyword evidence="2" id="KW-1185">Reference proteome</keyword>
<dbReference type="RefSeq" id="YP_009030077.1">
    <property type="nucleotide sequence ID" value="NC_024121.1"/>
</dbReference>